<sequence length="113" mass="12444">MRSFKGLFMLIITNLLVFLTLAISGSILINFVLPAFGIDLRGSVATYQFAWAMVFGFGGAFISLWMSKPMAKRMYKMQQVTNPSTPKEHLVFNTVKELSQRAASDAGSMGLLG</sequence>
<evidence type="ECO:0000256" key="1">
    <source>
        <dbReference type="SAM" id="Phobius"/>
    </source>
</evidence>
<gene>
    <name evidence="2" type="ORF">SPV1_14139</name>
</gene>
<feature type="transmembrane region" description="Helical" evidence="1">
    <location>
        <begin position="49"/>
        <end position="67"/>
    </location>
</feature>
<organism evidence="2 3">
    <name type="scientific">Mariprofundus ferrooxydans PV-1</name>
    <dbReference type="NCBI Taxonomy" id="314345"/>
    <lineage>
        <taxon>Bacteria</taxon>
        <taxon>Pseudomonadati</taxon>
        <taxon>Pseudomonadota</taxon>
        <taxon>Candidatius Mariprofundia</taxon>
        <taxon>Mariprofundales</taxon>
        <taxon>Mariprofundaceae</taxon>
        <taxon>Mariprofundus</taxon>
    </lineage>
</organism>
<accession>Q0EZH4</accession>
<dbReference type="AlphaFoldDB" id="Q0EZH4"/>
<dbReference type="eggNOG" id="COG0501">
    <property type="taxonomic scope" value="Bacteria"/>
</dbReference>
<keyword evidence="1" id="KW-0812">Transmembrane</keyword>
<keyword evidence="3" id="KW-1185">Reference proteome</keyword>
<proteinExistence type="predicted"/>
<dbReference type="Proteomes" id="UP000005297">
    <property type="component" value="Unassembled WGS sequence"/>
</dbReference>
<comment type="caution">
    <text evidence="2">The sequence shown here is derived from an EMBL/GenBank/DDBJ whole genome shotgun (WGS) entry which is preliminary data.</text>
</comment>
<keyword evidence="1" id="KW-1133">Transmembrane helix</keyword>
<dbReference type="GO" id="GO:0016787">
    <property type="term" value="F:hydrolase activity"/>
    <property type="evidence" value="ECO:0007669"/>
    <property type="project" value="UniProtKB-KW"/>
</dbReference>
<feature type="transmembrane region" description="Helical" evidence="1">
    <location>
        <begin position="7"/>
        <end position="29"/>
    </location>
</feature>
<dbReference type="InParanoid" id="Q0EZH4"/>
<protein>
    <submittedName>
        <fullName evidence="2">Heat shock protein HtpX</fullName>
        <ecNumber evidence="2">3.4.24.-</ecNumber>
    </submittedName>
</protein>
<evidence type="ECO:0000313" key="3">
    <source>
        <dbReference type="Proteomes" id="UP000005297"/>
    </source>
</evidence>
<dbReference type="EMBL" id="AATS01000006">
    <property type="protein sequence ID" value="EAU54730.1"/>
    <property type="molecule type" value="Genomic_DNA"/>
</dbReference>
<name>Q0EZH4_9PROT</name>
<dbReference type="EC" id="3.4.24.-" evidence="2"/>
<dbReference type="RefSeq" id="WP_009850340.1">
    <property type="nucleotide sequence ID" value="NZ_DS022294.1"/>
</dbReference>
<evidence type="ECO:0000313" key="2">
    <source>
        <dbReference type="EMBL" id="EAU54730.1"/>
    </source>
</evidence>
<dbReference type="HOGENOM" id="CLU_2130480_0_0_0"/>
<reference evidence="2 3" key="1">
    <citation type="submission" date="2006-09" db="EMBL/GenBank/DDBJ databases">
        <authorList>
            <person name="Emerson D."/>
            <person name="Ferriera S."/>
            <person name="Johnson J."/>
            <person name="Kravitz S."/>
            <person name="Halpern A."/>
            <person name="Remington K."/>
            <person name="Beeson K."/>
            <person name="Tran B."/>
            <person name="Rogers Y.-H."/>
            <person name="Friedman R."/>
            <person name="Venter J.C."/>
        </authorList>
    </citation>
    <scope>NUCLEOTIDE SEQUENCE [LARGE SCALE GENOMIC DNA]</scope>
    <source>
        <strain evidence="2 3">PV-1</strain>
    </source>
</reference>
<keyword evidence="2" id="KW-0378">Hydrolase</keyword>
<keyword evidence="1" id="KW-0472">Membrane</keyword>
<keyword evidence="2" id="KW-0346">Stress response</keyword>